<dbReference type="OrthoDB" id="4120129at2759"/>
<reference evidence="2 3" key="1">
    <citation type="submission" date="2015-01" db="EMBL/GenBank/DDBJ databases">
        <title>The Genome Sequence of Exophiala spinifera CBS89968.</title>
        <authorList>
            <consortium name="The Broad Institute Genomics Platform"/>
            <person name="Cuomo C."/>
            <person name="de Hoog S."/>
            <person name="Gorbushina A."/>
            <person name="Stielow B."/>
            <person name="Teixiera M."/>
            <person name="Abouelleil A."/>
            <person name="Chapman S.B."/>
            <person name="Priest M."/>
            <person name="Young S.K."/>
            <person name="Wortman J."/>
            <person name="Nusbaum C."/>
            <person name="Birren B."/>
        </authorList>
    </citation>
    <scope>NUCLEOTIDE SEQUENCE [LARGE SCALE GENOMIC DNA]</scope>
    <source>
        <strain evidence="2 3">CBS 89968</strain>
    </source>
</reference>
<accession>A0A0D2AZT3</accession>
<dbReference type="AlphaFoldDB" id="A0A0D2AZT3"/>
<protein>
    <submittedName>
        <fullName evidence="2">Uncharacterized protein</fullName>
    </submittedName>
</protein>
<feature type="region of interest" description="Disordered" evidence="1">
    <location>
        <begin position="61"/>
        <end position="135"/>
    </location>
</feature>
<feature type="region of interest" description="Disordered" evidence="1">
    <location>
        <begin position="1"/>
        <end position="25"/>
    </location>
</feature>
<dbReference type="VEuPathDB" id="FungiDB:PV08_09519"/>
<feature type="region of interest" description="Disordered" evidence="1">
    <location>
        <begin position="188"/>
        <end position="340"/>
    </location>
</feature>
<dbReference type="RefSeq" id="XP_016232459.1">
    <property type="nucleotide sequence ID" value="XM_016383836.1"/>
</dbReference>
<evidence type="ECO:0000256" key="1">
    <source>
        <dbReference type="SAM" id="MobiDB-lite"/>
    </source>
</evidence>
<feature type="compositionally biased region" description="Low complexity" evidence="1">
    <location>
        <begin position="228"/>
        <end position="243"/>
    </location>
</feature>
<evidence type="ECO:0000313" key="3">
    <source>
        <dbReference type="Proteomes" id="UP000053328"/>
    </source>
</evidence>
<proteinExistence type="predicted"/>
<feature type="compositionally biased region" description="Basic residues" evidence="1">
    <location>
        <begin position="107"/>
        <end position="119"/>
    </location>
</feature>
<dbReference type="EMBL" id="KN847498">
    <property type="protein sequence ID" value="KIW12243.1"/>
    <property type="molecule type" value="Genomic_DNA"/>
</dbReference>
<feature type="compositionally biased region" description="Low complexity" evidence="1">
    <location>
        <begin position="303"/>
        <end position="316"/>
    </location>
</feature>
<organism evidence="2 3">
    <name type="scientific">Exophiala spinifera</name>
    <dbReference type="NCBI Taxonomy" id="91928"/>
    <lineage>
        <taxon>Eukaryota</taxon>
        <taxon>Fungi</taxon>
        <taxon>Dikarya</taxon>
        <taxon>Ascomycota</taxon>
        <taxon>Pezizomycotina</taxon>
        <taxon>Eurotiomycetes</taxon>
        <taxon>Chaetothyriomycetidae</taxon>
        <taxon>Chaetothyriales</taxon>
        <taxon>Herpotrichiellaceae</taxon>
        <taxon>Exophiala</taxon>
    </lineage>
</organism>
<dbReference type="GeneID" id="27336602"/>
<evidence type="ECO:0000313" key="2">
    <source>
        <dbReference type="EMBL" id="KIW12243.1"/>
    </source>
</evidence>
<feature type="compositionally biased region" description="Low complexity" evidence="1">
    <location>
        <begin position="94"/>
        <end position="104"/>
    </location>
</feature>
<dbReference type="Proteomes" id="UP000053328">
    <property type="component" value="Unassembled WGS sequence"/>
</dbReference>
<name>A0A0D2AZT3_9EURO</name>
<dbReference type="HOGENOM" id="CLU_657264_0_0_1"/>
<keyword evidence="3" id="KW-1185">Reference proteome</keyword>
<sequence length="418" mass="45044">MPVFEISADSPVRGAPEGSDSGDLVDKLQDVPRAMAYYDAPRFSLPSSQLRLRLARRLQAKRPRRNNTAAAHHHASDDPADQSTVDRATPAVAPLDSSSPLPSSIHSKVRRQRLVKRSHSLYSRPGESQRSEAEIETETDLVDAAAAHSISDKRIFVRTEITISESLELDLAPDRSHIPRLVTRISGPEVGNAVSGSRLSSGEPISEPHPSPTAFVESISRQFNDGGPSRPSSSPSSSSQTPSADDETGGSGRGAAVLGVRTPTTTSTRRWTKRRWSIASQPTLSSSTATTRCSSRHRENEGSSSSLSPTPAPSASRLGSEVAGTTDEEHATQSKPGTRTRFRFRIPDFLRPLDEPLPPTRTYDLVLRRDLFSRAQPGNEVPLTTVQNGSRKAQAKAVRASEAGLARSGSCPVLPPFT</sequence>
<gene>
    <name evidence="2" type="ORF">PV08_09519</name>
</gene>